<gene>
    <name evidence="9" type="ORF">KABA2_03S01034</name>
</gene>
<evidence type="ECO:0000256" key="6">
    <source>
        <dbReference type="ARBA" id="ARBA00040155"/>
    </source>
</evidence>
<feature type="transmembrane region" description="Helical" evidence="8">
    <location>
        <begin position="287"/>
        <end position="314"/>
    </location>
</feature>
<dbReference type="InterPro" id="IPR014844">
    <property type="entry name" value="PalH"/>
</dbReference>
<feature type="region of interest" description="Disordered" evidence="7">
    <location>
        <begin position="500"/>
        <end position="519"/>
    </location>
</feature>
<dbReference type="GO" id="GO:0005886">
    <property type="term" value="C:plasma membrane"/>
    <property type="evidence" value="ECO:0007669"/>
    <property type="project" value="TreeGrafter"/>
</dbReference>
<feature type="region of interest" description="Disordered" evidence="7">
    <location>
        <begin position="428"/>
        <end position="449"/>
    </location>
</feature>
<comment type="caution">
    <text evidence="9">The sequence shown here is derived from an EMBL/GenBank/DDBJ whole genome shotgun (WGS) entry which is preliminary data.</text>
</comment>
<evidence type="ECO:0000256" key="1">
    <source>
        <dbReference type="ARBA" id="ARBA00004141"/>
    </source>
</evidence>
<comment type="similarity">
    <text evidence="5">Belongs to the palH/RIM21 family.</text>
</comment>
<dbReference type="RefSeq" id="XP_041405445.1">
    <property type="nucleotide sequence ID" value="XM_041549511.1"/>
</dbReference>
<dbReference type="GO" id="GO:0071467">
    <property type="term" value="P:cellular response to pH"/>
    <property type="evidence" value="ECO:0007669"/>
    <property type="project" value="TreeGrafter"/>
</dbReference>
<accession>A0A8H2VDS3</accession>
<dbReference type="Proteomes" id="UP000644660">
    <property type="component" value="Unassembled WGS sequence"/>
</dbReference>
<keyword evidence="4 8" id="KW-0472">Membrane</keyword>
<dbReference type="Pfam" id="PF08733">
    <property type="entry name" value="PalH"/>
    <property type="match status" value="1"/>
</dbReference>
<feature type="transmembrane region" description="Helical" evidence="8">
    <location>
        <begin position="254"/>
        <end position="275"/>
    </location>
</feature>
<evidence type="ECO:0000313" key="10">
    <source>
        <dbReference type="Proteomes" id="UP000644660"/>
    </source>
</evidence>
<feature type="transmembrane region" description="Helical" evidence="8">
    <location>
        <begin position="178"/>
        <end position="199"/>
    </location>
</feature>
<keyword evidence="10" id="KW-1185">Reference proteome</keyword>
<dbReference type="EMBL" id="CAEFZW010000003">
    <property type="protein sequence ID" value="CAB4253558.1"/>
    <property type="molecule type" value="Genomic_DNA"/>
</dbReference>
<keyword evidence="3 8" id="KW-1133">Transmembrane helix</keyword>
<dbReference type="GeneID" id="64856564"/>
<evidence type="ECO:0000256" key="2">
    <source>
        <dbReference type="ARBA" id="ARBA00022692"/>
    </source>
</evidence>
<reference evidence="9 10" key="1">
    <citation type="submission" date="2020-05" db="EMBL/GenBank/DDBJ databases">
        <authorList>
            <person name="Casaregola S."/>
            <person name="Devillers H."/>
            <person name="Grondin C."/>
        </authorList>
    </citation>
    <scope>NUCLEOTIDE SEQUENCE [LARGE SCALE GENOMIC DNA]</scope>
    <source>
        <strain evidence="9 10">CLIB 1767</strain>
    </source>
</reference>
<feature type="compositionally biased region" description="Acidic residues" evidence="7">
    <location>
        <begin position="432"/>
        <end position="441"/>
    </location>
</feature>
<dbReference type="OrthoDB" id="5393256at2759"/>
<evidence type="ECO:0000313" key="9">
    <source>
        <dbReference type="EMBL" id="CAB4253558.1"/>
    </source>
</evidence>
<dbReference type="AlphaFoldDB" id="A0A8H2VDS3"/>
<protein>
    <recommendedName>
        <fullName evidence="6">pH-response regulator protein palH/RIM21</fullName>
    </recommendedName>
</protein>
<evidence type="ECO:0000256" key="4">
    <source>
        <dbReference type="ARBA" id="ARBA00023136"/>
    </source>
</evidence>
<sequence length="549" mass="62817">MDGNLWRASDNAANIQYPSCDVNYEGAGLLIGKSLPAPVMFADDIYFQSFCYKDSPAYMSGTLYDLPATYLESVMTDWNMFLSLKNSCSGSFRFGIFPMIISFTTNFIITFTLTVLIFLSMNDKPYIYASRLMKIGSIISTINLAISLTNLIKLLKHQYEKYGILGKFYMVQFFELNATFVTLDFLSTFILQCCQTFILMRIFERKKEQKIIFFVGVTLAVVSNLLWAVPRYHEIAHGISIKDENNNWELLPPFVYMFKIIIAASYACLIINFIITKRHQCFKTAQLTLLTILTILVVLLLPGFFIADLASFWIYELSELFNTTCYVSCTFVVWEWIERLSIVQKREQAQSILGRAIYEDEQQNYTFAKYTLKVQDALTRKETVSSLGSDSMTKSSNVNDYPRSDKSGESYMNKLFHTAAKTIHIQTASTSELEDEDEDEGNNPLTLLPDDARDIQSINQVHFNTERSYRDIAHATFDNTVNNVVYFSDKIGKTIGSYSLHTSSKSSSNSKNEKNEVKRRIGLDMTSKVYVYSTKDVEFDSDLENDEET</sequence>
<proteinExistence type="inferred from homology"/>
<keyword evidence="2 8" id="KW-0812">Transmembrane</keyword>
<evidence type="ECO:0000256" key="8">
    <source>
        <dbReference type="SAM" id="Phobius"/>
    </source>
</evidence>
<organism evidence="9 10">
    <name type="scientific">Maudiozyma barnettii</name>
    <dbReference type="NCBI Taxonomy" id="61262"/>
    <lineage>
        <taxon>Eukaryota</taxon>
        <taxon>Fungi</taxon>
        <taxon>Dikarya</taxon>
        <taxon>Ascomycota</taxon>
        <taxon>Saccharomycotina</taxon>
        <taxon>Saccharomycetes</taxon>
        <taxon>Saccharomycetales</taxon>
        <taxon>Saccharomycetaceae</taxon>
        <taxon>Maudiozyma</taxon>
    </lineage>
</organism>
<evidence type="ECO:0000256" key="3">
    <source>
        <dbReference type="ARBA" id="ARBA00022989"/>
    </source>
</evidence>
<dbReference type="PANTHER" id="PTHR35779:SF1">
    <property type="entry name" value="PH-RESPONSE REGULATOR PROTEIN PALH_RIM21"/>
    <property type="match status" value="1"/>
</dbReference>
<evidence type="ECO:0000256" key="7">
    <source>
        <dbReference type="SAM" id="MobiDB-lite"/>
    </source>
</evidence>
<feature type="transmembrane region" description="Helical" evidence="8">
    <location>
        <begin position="211"/>
        <end position="229"/>
    </location>
</feature>
<evidence type="ECO:0000256" key="5">
    <source>
        <dbReference type="ARBA" id="ARBA00038109"/>
    </source>
</evidence>
<feature type="transmembrane region" description="Helical" evidence="8">
    <location>
        <begin position="132"/>
        <end position="152"/>
    </location>
</feature>
<name>A0A8H2VDS3_9SACH</name>
<comment type="subcellular location">
    <subcellularLocation>
        <location evidence="1">Membrane</location>
        <topology evidence="1">Multi-pass membrane protein</topology>
    </subcellularLocation>
</comment>
<feature type="transmembrane region" description="Helical" evidence="8">
    <location>
        <begin position="96"/>
        <end position="120"/>
    </location>
</feature>
<dbReference type="PANTHER" id="PTHR35779">
    <property type="entry name" value="PH-RESPONSE REGULATOR PROTEIN PALH/RIM21"/>
    <property type="match status" value="1"/>
</dbReference>